<dbReference type="PANTHER" id="PTHR46751">
    <property type="entry name" value="EPPIN"/>
    <property type="match status" value="1"/>
</dbReference>
<dbReference type="InterPro" id="IPR002223">
    <property type="entry name" value="Kunitz_BPTI"/>
</dbReference>
<dbReference type="Gene3D" id="4.10.410.10">
    <property type="entry name" value="Pancreatic trypsin inhibitor Kunitz domain"/>
    <property type="match status" value="1"/>
</dbReference>
<dbReference type="PRINTS" id="PR00759">
    <property type="entry name" value="BASICPTASE"/>
</dbReference>
<protein>
    <submittedName>
        <fullName evidence="4">BPTI/Kunitz inhibitor domain-containing protein</fullName>
    </submittedName>
</protein>
<proteinExistence type="predicted"/>
<dbReference type="CDD" id="cd00109">
    <property type="entry name" value="Kunitz-type"/>
    <property type="match status" value="1"/>
</dbReference>
<dbReference type="InterPro" id="IPR051388">
    <property type="entry name" value="Serpin_venom_toxin"/>
</dbReference>
<feature type="domain" description="BPTI/Kunitz inhibitor" evidence="3">
    <location>
        <begin position="26"/>
        <end position="76"/>
    </location>
</feature>
<dbReference type="GO" id="GO:0004867">
    <property type="term" value="F:serine-type endopeptidase inhibitor activity"/>
    <property type="evidence" value="ECO:0007669"/>
    <property type="project" value="InterPro"/>
</dbReference>
<dbReference type="InterPro" id="IPR036880">
    <property type="entry name" value="Kunitz_BPTI_sf"/>
</dbReference>
<dbReference type="PANTHER" id="PTHR46751:SF1">
    <property type="entry name" value="WAP FOUR-DISULFIDE CORE DOMAIN PROTEIN 6A"/>
    <property type="match status" value="1"/>
</dbReference>
<dbReference type="AlphaFoldDB" id="A0A5K3FF89"/>
<dbReference type="WBParaSite" id="MCU_007860-RA">
    <property type="protein sequence ID" value="MCU_007860-RA"/>
    <property type="gene ID" value="MCU_007860"/>
</dbReference>
<sequence>MIAVLALVAICYASFTEAQQFQNQICELPIVQGRGRALMPMWAYDAANKRCILFHYGGSGGNANRFDTKAACKKACEPNRRRARAS</sequence>
<dbReference type="Pfam" id="PF00014">
    <property type="entry name" value="Kunitz_BPTI"/>
    <property type="match status" value="1"/>
</dbReference>
<reference evidence="4" key="1">
    <citation type="submission" date="2019-11" db="UniProtKB">
        <authorList>
            <consortium name="WormBaseParasite"/>
        </authorList>
    </citation>
    <scope>IDENTIFICATION</scope>
</reference>
<dbReference type="PROSITE" id="PS50279">
    <property type="entry name" value="BPTI_KUNITZ_2"/>
    <property type="match status" value="1"/>
</dbReference>
<feature type="chain" id="PRO_5024408307" evidence="2">
    <location>
        <begin position="19"/>
        <end position="86"/>
    </location>
</feature>
<dbReference type="SUPFAM" id="SSF57362">
    <property type="entry name" value="BPTI-like"/>
    <property type="match status" value="1"/>
</dbReference>
<dbReference type="FunFam" id="4.10.410.10:FF:000020">
    <property type="entry name" value="Collagen, type VI, alpha 3"/>
    <property type="match status" value="1"/>
</dbReference>
<organism evidence="4">
    <name type="scientific">Mesocestoides corti</name>
    <name type="common">Flatworm</name>
    <dbReference type="NCBI Taxonomy" id="53468"/>
    <lineage>
        <taxon>Eukaryota</taxon>
        <taxon>Metazoa</taxon>
        <taxon>Spiralia</taxon>
        <taxon>Lophotrochozoa</taxon>
        <taxon>Platyhelminthes</taxon>
        <taxon>Cestoda</taxon>
        <taxon>Eucestoda</taxon>
        <taxon>Cyclophyllidea</taxon>
        <taxon>Mesocestoididae</taxon>
        <taxon>Mesocestoides</taxon>
    </lineage>
</organism>
<accession>A0A5K3FF89</accession>
<evidence type="ECO:0000256" key="1">
    <source>
        <dbReference type="ARBA" id="ARBA00023157"/>
    </source>
</evidence>
<keyword evidence="2" id="KW-0732">Signal</keyword>
<name>A0A5K3FF89_MESCO</name>
<evidence type="ECO:0000313" key="4">
    <source>
        <dbReference type="WBParaSite" id="MCU_007860-RA"/>
    </source>
</evidence>
<evidence type="ECO:0000256" key="2">
    <source>
        <dbReference type="SAM" id="SignalP"/>
    </source>
</evidence>
<evidence type="ECO:0000259" key="3">
    <source>
        <dbReference type="PROSITE" id="PS50279"/>
    </source>
</evidence>
<keyword evidence="1" id="KW-1015">Disulfide bond</keyword>
<feature type="signal peptide" evidence="2">
    <location>
        <begin position="1"/>
        <end position="18"/>
    </location>
</feature>
<dbReference type="SMART" id="SM00131">
    <property type="entry name" value="KU"/>
    <property type="match status" value="1"/>
</dbReference>